<keyword evidence="2" id="KW-0238">DNA-binding</keyword>
<dbReference type="KEGG" id="hmi:soil367_16240"/>
<dbReference type="EMBL" id="CP031093">
    <property type="protein sequence ID" value="QCF27999.1"/>
    <property type="molecule type" value="Genomic_DNA"/>
</dbReference>
<organism evidence="6 7">
    <name type="scientific">Hydrocarboniclastica marina</name>
    <dbReference type="NCBI Taxonomy" id="2259620"/>
    <lineage>
        <taxon>Bacteria</taxon>
        <taxon>Pseudomonadati</taxon>
        <taxon>Pseudomonadota</taxon>
        <taxon>Gammaproteobacteria</taxon>
        <taxon>Alteromonadales</taxon>
        <taxon>Alteromonadaceae</taxon>
        <taxon>Hydrocarboniclastica</taxon>
    </lineage>
</organism>
<dbReference type="InterPro" id="IPR018060">
    <property type="entry name" value="HTH_AraC"/>
</dbReference>
<dbReference type="GO" id="GO:0005829">
    <property type="term" value="C:cytosol"/>
    <property type="evidence" value="ECO:0007669"/>
    <property type="project" value="TreeGrafter"/>
</dbReference>
<dbReference type="OrthoDB" id="5582699at2"/>
<keyword evidence="1" id="KW-0805">Transcription regulation</keyword>
<proteinExistence type="predicted"/>
<evidence type="ECO:0000313" key="7">
    <source>
        <dbReference type="Proteomes" id="UP000298049"/>
    </source>
</evidence>
<dbReference type="Pfam" id="PF12625">
    <property type="entry name" value="Arabinose_bd"/>
    <property type="match status" value="1"/>
</dbReference>
<accession>A0A4P7XL82</accession>
<keyword evidence="3" id="KW-0804">Transcription</keyword>
<dbReference type="AlphaFoldDB" id="A0A4P7XL82"/>
<feature type="domain" description="HTH araC/xylS-type" evidence="5">
    <location>
        <begin position="251"/>
        <end position="349"/>
    </location>
</feature>
<dbReference type="GO" id="GO:0000976">
    <property type="term" value="F:transcription cis-regulatory region binding"/>
    <property type="evidence" value="ECO:0007669"/>
    <property type="project" value="TreeGrafter"/>
</dbReference>
<dbReference type="PRINTS" id="PR00032">
    <property type="entry name" value="HTHARAC"/>
</dbReference>
<keyword evidence="7" id="KW-1185">Reference proteome</keyword>
<dbReference type="Proteomes" id="UP000298049">
    <property type="component" value="Chromosome"/>
</dbReference>
<dbReference type="GO" id="GO:0003700">
    <property type="term" value="F:DNA-binding transcription factor activity"/>
    <property type="evidence" value="ECO:0007669"/>
    <property type="project" value="InterPro"/>
</dbReference>
<dbReference type="PANTHER" id="PTHR47894">
    <property type="entry name" value="HTH-TYPE TRANSCRIPTIONAL REGULATOR GADX"/>
    <property type="match status" value="1"/>
</dbReference>
<dbReference type="SUPFAM" id="SSF46689">
    <property type="entry name" value="Homeodomain-like"/>
    <property type="match status" value="1"/>
</dbReference>
<dbReference type="PROSITE" id="PS01124">
    <property type="entry name" value="HTH_ARAC_FAMILY_2"/>
    <property type="match status" value="1"/>
</dbReference>
<dbReference type="PANTHER" id="PTHR47894:SF1">
    <property type="entry name" value="HTH-TYPE TRANSCRIPTIONAL REGULATOR VQSM"/>
    <property type="match status" value="1"/>
</dbReference>
<sequence length="355" mass="41130">MSTETLNPDDSAGQTHGTAPTVSASGTLALAHYLIEKHGASSARIEEILGHHLTELENPDYRLPVQDHYRLWPFAATQSGDPAVALKFGEIVDPDHMGLMGHIFFNSDTLGHAIDQYLKLHRLVNESVIIERVDEGEWVRLLWRVESEDDYCQADMERTLAAAVVRARHYIHPKLEIDQLTLPHKRPPWVAEYQRIFQCPLAFEAEHASVRFARRYLDWRMPRRNPYLYGALLGHVNRILAPIRPRRLVSREVHRRIARQLANGSVEAETIAEQMHMSRRTLFRKLRHEGYSFQALVEEVRRERALRYVSEDRYALSEIAFLLGFSELSAFSRAFKRWTGESPAHYRQKQLVKPR</sequence>
<evidence type="ECO:0000256" key="2">
    <source>
        <dbReference type="ARBA" id="ARBA00023125"/>
    </source>
</evidence>
<feature type="region of interest" description="Disordered" evidence="4">
    <location>
        <begin position="1"/>
        <end position="21"/>
    </location>
</feature>
<evidence type="ECO:0000313" key="6">
    <source>
        <dbReference type="EMBL" id="QCF27999.1"/>
    </source>
</evidence>
<evidence type="ECO:0000256" key="3">
    <source>
        <dbReference type="ARBA" id="ARBA00023163"/>
    </source>
</evidence>
<evidence type="ECO:0000256" key="4">
    <source>
        <dbReference type="SAM" id="MobiDB-lite"/>
    </source>
</evidence>
<dbReference type="InterPro" id="IPR032687">
    <property type="entry name" value="AraC-type_N"/>
</dbReference>
<dbReference type="InterPro" id="IPR020449">
    <property type="entry name" value="Tscrpt_reg_AraC-type_HTH"/>
</dbReference>
<evidence type="ECO:0000256" key="1">
    <source>
        <dbReference type="ARBA" id="ARBA00023015"/>
    </source>
</evidence>
<dbReference type="SMART" id="SM00342">
    <property type="entry name" value="HTH_ARAC"/>
    <property type="match status" value="1"/>
</dbReference>
<dbReference type="Gene3D" id="1.10.10.60">
    <property type="entry name" value="Homeodomain-like"/>
    <property type="match status" value="1"/>
</dbReference>
<gene>
    <name evidence="6" type="ORF">soil367_16240</name>
</gene>
<evidence type="ECO:0000259" key="5">
    <source>
        <dbReference type="PROSITE" id="PS01124"/>
    </source>
</evidence>
<dbReference type="InterPro" id="IPR009057">
    <property type="entry name" value="Homeodomain-like_sf"/>
</dbReference>
<reference evidence="6 7" key="1">
    <citation type="submission" date="2018-07" db="EMBL/GenBank/DDBJ databases">
        <title>Marsedoiliclastica nanhaica gen. nov. sp. nov., a novel marine hydrocarbonoclastic bacterium isolated from an in-situ enriched hydrocarbon-degrading consortium in deep-sea sediment.</title>
        <authorList>
            <person name="Dong C."/>
            <person name="Ma T."/>
            <person name="Liu R."/>
            <person name="Shao Z."/>
        </authorList>
    </citation>
    <scope>NUCLEOTIDE SEQUENCE [LARGE SCALE GENOMIC DNA]</scope>
    <source>
        <strain evidence="7">soil36-7</strain>
    </source>
</reference>
<protein>
    <submittedName>
        <fullName evidence="6">AraC family transcriptional regulator</fullName>
    </submittedName>
</protein>
<dbReference type="Pfam" id="PF12833">
    <property type="entry name" value="HTH_18"/>
    <property type="match status" value="1"/>
</dbReference>
<name>A0A4P7XL82_9ALTE</name>